<reference evidence="2" key="3">
    <citation type="submission" date="2015-06" db="UniProtKB">
        <authorList>
            <consortium name="EnsemblMetazoa"/>
        </authorList>
    </citation>
    <scope>IDENTIFICATION</scope>
</reference>
<dbReference type="KEGG" id="hro:HELRODRAFT_174900"/>
<dbReference type="Proteomes" id="UP000015101">
    <property type="component" value="Unassembled WGS sequence"/>
</dbReference>
<dbReference type="CTD" id="20205164"/>
<dbReference type="EMBL" id="AMQM01005076">
    <property type="status" value="NOT_ANNOTATED_CDS"/>
    <property type="molecule type" value="Genomic_DNA"/>
</dbReference>
<gene>
    <name evidence="2" type="primary">20205164</name>
    <name evidence="1" type="ORF">HELRODRAFT_174900</name>
</gene>
<dbReference type="RefSeq" id="XP_009020580.1">
    <property type="nucleotide sequence ID" value="XM_009022332.1"/>
</dbReference>
<protein>
    <submittedName>
        <fullName evidence="1 2">Uncharacterized protein</fullName>
    </submittedName>
</protein>
<dbReference type="AlphaFoldDB" id="T1F8L5"/>
<accession>T1F8L5</accession>
<evidence type="ECO:0000313" key="1">
    <source>
        <dbReference type="EMBL" id="ESO01344.1"/>
    </source>
</evidence>
<reference evidence="3" key="1">
    <citation type="submission" date="2012-12" db="EMBL/GenBank/DDBJ databases">
        <authorList>
            <person name="Hellsten U."/>
            <person name="Grimwood J."/>
            <person name="Chapman J.A."/>
            <person name="Shapiro H."/>
            <person name="Aerts A."/>
            <person name="Otillar R.P."/>
            <person name="Terry A.Y."/>
            <person name="Boore J.L."/>
            <person name="Simakov O."/>
            <person name="Marletaz F."/>
            <person name="Cho S.-J."/>
            <person name="Edsinger-Gonzales E."/>
            <person name="Havlak P."/>
            <person name="Kuo D.-H."/>
            <person name="Larsson T."/>
            <person name="Lv J."/>
            <person name="Arendt D."/>
            <person name="Savage R."/>
            <person name="Osoegawa K."/>
            <person name="de Jong P."/>
            <person name="Lindberg D.R."/>
            <person name="Seaver E.C."/>
            <person name="Weisblat D.A."/>
            <person name="Putnam N.H."/>
            <person name="Grigoriev I.V."/>
            <person name="Rokhsar D.S."/>
        </authorList>
    </citation>
    <scope>NUCLEOTIDE SEQUENCE</scope>
</reference>
<organism evidence="2 3">
    <name type="scientific">Helobdella robusta</name>
    <name type="common">Californian leech</name>
    <dbReference type="NCBI Taxonomy" id="6412"/>
    <lineage>
        <taxon>Eukaryota</taxon>
        <taxon>Metazoa</taxon>
        <taxon>Spiralia</taxon>
        <taxon>Lophotrochozoa</taxon>
        <taxon>Annelida</taxon>
        <taxon>Clitellata</taxon>
        <taxon>Hirudinea</taxon>
        <taxon>Rhynchobdellida</taxon>
        <taxon>Glossiphoniidae</taxon>
        <taxon>Helobdella</taxon>
    </lineage>
</organism>
<dbReference type="EMBL" id="KB096785">
    <property type="protein sequence ID" value="ESO01344.1"/>
    <property type="molecule type" value="Genomic_DNA"/>
</dbReference>
<reference evidence="1 3" key="2">
    <citation type="journal article" date="2013" name="Nature">
        <title>Insights into bilaterian evolution from three spiralian genomes.</title>
        <authorList>
            <person name="Simakov O."/>
            <person name="Marletaz F."/>
            <person name="Cho S.J."/>
            <person name="Edsinger-Gonzales E."/>
            <person name="Havlak P."/>
            <person name="Hellsten U."/>
            <person name="Kuo D.H."/>
            <person name="Larsson T."/>
            <person name="Lv J."/>
            <person name="Arendt D."/>
            <person name="Savage R."/>
            <person name="Osoegawa K."/>
            <person name="de Jong P."/>
            <person name="Grimwood J."/>
            <person name="Chapman J.A."/>
            <person name="Shapiro H."/>
            <person name="Aerts A."/>
            <person name="Otillar R.P."/>
            <person name="Terry A.Y."/>
            <person name="Boore J.L."/>
            <person name="Grigoriev I.V."/>
            <person name="Lindberg D.R."/>
            <person name="Seaver E.C."/>
            <person name="Weisblat D.A."/>
            <person name="Putnam N.H."/>
            <person name="Rokhsar D.S."/>
        </authorList>
    </citation>
    <scope>NUCLEOTIDE SEQUENCE</scope>
</reference>
<dbReference type="HOGENOM" id="CLU_2294666_0_0_1"/>
<sequence>MWLVSFRYRSNDLVSKIWLSCNFFFDLGLKFFEVNVLKDKTRPSGMALLEGSFCEKIISPVKGKDTLCDKQTYRWKVNVIRLIMLGSGEAINKMASHYISP</sequence>
<name>T1F8L5_HELRO</name>
<dbReference type="GeneID" id="20205164"/>
<keyword evidence="3" id="KW-1185">Reference proteome</keyword>
<dbReference type="EnsemblMetazoa" id="HelroT174900">
    <property type="protein sequence ID" value="HelroP174900"/>
    <property type="gene ID" value="HelroG174900"/>
</dbReference>
<evidence type="ECO:0000313" key="3">
    <source>
        <dbReference type="Proteomes" id="UP000015101"/>
    </source>
</evidence>
<dbReference type="InParanoid" id="T1F8L5"/>
<evidence type="ECO:0000313" key="2">
    <source>
        <dbReference type="EnsemblMetazoa" id="HelroP174900"/>
    </source>
</evidence>
<dbReference type="EMBL" id="AMQM01005075">
    <property type="status" value="NOT_ANNOTATED_CDS"/>
    <property type="molecule type" value="Genomic_DNA"/>
</dbReference>
<proteinExistence type="predicted"/>
<dbReference type="OrthoDB" id="10254377at2759"/>